<evidence type="ECO:0000256" key="2">
    <source>
        <dbReference type="ARBA" id="ARBA00022980"/>
    </source>
</evidence>
<dbReference type="InterPro" id="IPR020574">
    <property type="entry name" value="Ribosomal_uS9_CS"/>
</dbReference>
<dbReference type="PROSITE" id="PS00360">
    <property type="entry name" value="RIBOSOMAL_S9"/>
    <property type="match status" value="1"/>
</dbReference>
<feature type="compositionally biased region" description="Low complexity" evidence="7">
    <location>
        <begin position="63"/>
        <end position="72"/>
    </location>
</feature>
<dbReference type="PANTHER" id="PTHR21569">
    <property type="entry name" value="RIBOSOMAL PROTEIN S9"/>
    <property type="match status" value="1"/>
</dbReference>
<dbReference type="GO" id="GO:0003735">
    <property type="term" value="F:structural constituent of ribosome"/>
    <property type="evidence" value="ECO:0007669"/>
    <property type="project" value="InterPro"/>
</dbReference>
<dbReference type="SUPFAM" id="SSF54211">
    <property type="entry name" value="Ribosomal protein S5 domain 2-like"/>
    <property type="match status" value="1"/>
</dbReference>
<gene>
    <name evidence="5" type="primary">rpsI</name>
    <name evidence="8" type="ORF">AVDCRST_MAG65-1672</name>
</gene>
<evidence type="ECO:0000256" key="5">
    <source>
        <dbReference type="HAMAP-Rule" id="MF_00532"/>
    </source>
</evidence>
<evidence type="ECO:0000256" key="6">
    <source>
        <dbReference type="RuleBase" id="RU003815"/>
    </source>
</evidence>
<reference evidence="8" key="1">
    <citation type="submission" date="2020-02" db="EMBL/GenBank/DDBJ databases">
        <authorList>
            <person name="Meier V. D."/>
        </authorList>
    </citation>
    <scope>NUCLEOTIDE SEQUENCE</scope>
    <source>
        <strain evidence="8">AVDCRST_MAG65</strain>
    </source>
</reference>
<keyword evidence="2 5" id="KW-0689">Ribosomal protein</keyword>
<dbReference type="GO" id="GO:0005737">
    <property type="term" value="C:cytoplasm"/>
    <property type="evidence" value="ECO:0007669"/>
    <property type="project" value="UniProtKB-ARBA"/>
</dbReference>
<proteinExistence type="inferred from homology"/>
<evidence type="ECO:0000256" key="4">
    <source>
        <dbReference type="ARBA" id="ARBA00035259"/>
    </source>
</evidence>
<feature type="region of interest" description="Disordered" evidence="7">
    <location>
        <begin position="1"/>
        <end position="113"/>
    </location>
</feature>
<dbReference type="InterPro" id="IPR000754">
    <property type="entry name" value="Ribosomal_uS9"/>
</dbReference>
<name>A0A6J4S4E0_9ACTN</name>
<keyword evidence="3 5" id="KW-0687">Ribonucleoprotein</keyword>
<comment type="similarity">
    <text evidence="1 5 6">Belongs to the universal ribosomal protein uS9 family.</text>
</comment>
<protein>
    <recommendedName>
        <fullName evidence="4 5">Small ribosomal subunit protein uS9</fullName>
    </recommendedName>
</protein>
<dbReference type="FunFam" id="3.30.230.10:FF:000001">
    <property type="entry name" value="30S ribosomal protein S9"/>
    <property type="match status" value="1"/>
</dbReference>
<evidence type="ECO:0000256" key="7">
    <source>
        <dbReference type="SAM" id="MobiDB-lite"/>
    </source>
</evidence>
<dbReference type="GO" id="GO:0006412">
    <property type="term" value="P:translation"/>
    <property type="evidence" value="ECO:0007669"/>
    <property type="project" value="UniProtKB-UniRule"/>
</dbReference>
<dbReference type="InterPro" id="IPR014721">
    <property type="entry name" value="Ribsml_uS5_D2-typ_fold_subgr"/>
</dbReference>
<dbReference type="EMBL" id="CADCVL010000286">
    <property type="protein sequence ID" value="CAA9484974.1"/>
    <property type="molecule type" value="Genomic_DNA"/>
</dbReference>
<feature type="compositionally biased region" description="Basic and acidic residues" evidence="7">
    <location>
        <begin position="33"/>
        <end position="43"/>
    </location>
</feature>
<dbReference type="HAMAP" id="MF_00532_B">
    <property type="entry name" value="Ribosomal_uS9_B"/>
    <property type="match status" value="1"/>
</dbReference>
<dbReference type="InterPro" id="IPR023035">
    <property type="entry name" value="Ribosomal_uS9_bac/plastid"/>
</dbReference>
<feature type="region of interest" description="Disordered" evidence="7">
    <location>
        <begin position="247"/>
        <end position="272"/>
    </location>
</feature>
<evidence type="ECO:0000256" key="3">
    <source>
        <dbReference type="ARBA" id="ARBA00023274"/>
    </source>
</evidence>
<feature type="compositionally biased region" description="Basic residues" evidence="7">
    <location>
        <begin position="253"/>
        <end position="272"/>
    </location>
</feature>
<dbReference type="GO" id="GO:0015935">
    <property type="term" value="C:small ribosomal subunit"/>
    <property type="evidence" value="ECO:0007669"/>
    <property type="project" value="UniProtKB-ARBA"/>
</dbReference>
<evidence type="ECO:0000313" key="8">
    <source>
        <dbReference type="EMBL" id="CAA9484974.1"/>
    </source>
</evidence>
<evidence type="ECO:0000256" key="1">
    <source>
        <dbReference type="ARBA" id="ARBA00005251"/>
    </source>
</evidence>
<dbReference type="InterPro" id="IPR020568">
    <property type="entry name" value="Ribosomal_Su5_D2-typ_SF"/>
</dbReference>
<accession>A0A6J4S4E0</accession>
<dbReference type="NCBIfam" id="NF001099">
    <property type="entry name" value="PRK00132.1"/>
    <property type="match status" value="1"/>
</dbReference>
<dbReference type="Gene3D" id="3.30.230.10">
    <property type="match status" value="1"/>
</dbReference>
<dbReference type="Pfam" id="PF00380">
    <property type="entry name" value="Ribosomal_S9"/>
    <property type="match status" value="1"/>
</dbReference>
<sequence length="272" mass="29586">MAENHKPSSSEQGEVSEPERIAAEDAVGSQEQPTERQQEREQAIVDEPVAESEQRIAEATGLPTADSPTTPADPDEDAGDEATPRVKPEIPGADLTPDIVLEGDDPLGRGEIEYDEEGEPIPASADSDETFTQPIADAAISLAADARYRATGKRKTAVARVILKPGTGAYTINGRTLDVHFPRLTLQRQIRQALETVGLEEKMDVIAHMHGGGISAQAGALRHGISRALVEADPNLRSELKRRGFMTRDARVKERKKAGFKKARKRPQFSKR</sequence>
<dbReference type="GO" id="GO:0003723">
    <property type="term" value="F:RNA binding"/>
    <property type="evidence" value="ECO:0007669"/>
    <property type="project" value="TreeGrafter"/>
</dbReference>
<dbReference type="PANTHER" id="PTHR21569:SF1">
    <property type="entry name" value="SMALL RIBOSOMAL SUBUNIT PROTEIN US9M"/>
    <property type="match status" value="1"/>
</dbReference>
<organism evidence="8">
    <name type="scientific">uncultured Solirubrobacteraceae bacterium</name>
    <dbReference type="NCBI Taxonomy" id="1162706"/>
    <lineage>
        <taxon>Bacteria</taxon>
        <taxon>Bacillati</taxon>
        <taxon>Actinomycetota</taxon>
        <taxon>Thermoleophilia</taxon>
        <taxon>Solirubrobacterales</taxon>
        <taxon>Solirubrobacteraceae</taxon>
        <taxon>environmental samples</taxon>
    </lineage>
</organism>
<dbReference type="AlphaFoldDB" id="A0A6J4S4E0"/>